<dbReference type="InterPro" id="IPR003425">
    <property type="entry name" value="CCB3/YggT"/>
</dbReference>
<organism evidence="2 3">
    <name type="scientific">Nitratifractor salsuginis (strain DSM 16511 / JCM 12458 / E9I37-1)</name>
    <dbReference type="NCBI Taxonomy" id="749222"/>
    <lineage>
        <taxon>Bacteria</taxon>
        <taxon>Pseudomonadati</taxon>
        <taxon>Campylobacterota</taxon>
        <taxon>Epsilonproteobacteria</taxon>
        <taxon>Campylobacterales</taxon>
        <taxon>Sulfurovaceae</taxon>
        <taxon>Nitratifractor</taxon>
    </lineage>
</organism>
<evidence type="ECO:0000256" key="1">
    <source>
        <dbReference type="SAM" id="Phobius"/>
    </source>
</evidence>
<dbReference type="OrthoDB" id="47652at2"/>
<evidence type="ECO:0008006" key="4">
    <source>
        <dbReference type="Google" id="ProtNLM"/>
    </source>
</evidence>
<keyword evidence="1" id="KW-1133">Transmembrane helix</keyword>
<dbReference type="Proteomes" id="UP000008633">
    <property type="component" value="Chromosome"/>
</dbReference>
<dbReference type="STRING" id="749222.Nitsa_1316"/>
<evidence type="ECO:0000313" key="2">
    <source>
        <dbReference type="EMBL" id="ADV46567.1"/>
    </source>
</evidence>
<accession>E6WYY1</accession>
<sequence>MSALIYALVQVIHTVINLYIWMIIIAAVLSFVQPNPANPTVRSLIFGLYRLTEPAFAWVRRKMPFVVVGGIDLSPIVILLALQFLDVFLLRLVFG</sequence>
<dbReference type="Pfam" id="PF02325">
    <property type="entry name" value="CCB3_YggT"/>
    <property type="match status" value="1"/>
</dbReference>
<name>E6WYY1_NITSE</name>
<reference evidence="3" key="2">
    <citation type="submission" date="2011-01" db="EMBL/GenBank/DDBJ databases">
        <title>The complete genome of Nitratifractor salsuginis DSM 16511.</title>
        <authorList>
            <consortium name="US DOE Joint Genome Institute (JGI-PGF)"/>
            <person name="Lucas S."/>
            <person name="Copeland A."/>
            <person name="Lapidus A."/>
            <person name="Bruce D."/>
            <person name="Goodwin L."/>
            <person name="Pitluck S."/>
            <person name="Kyrpides N."/>
            <person name="Mavromatis K."/>
            <person name="Ivanova N."/>
            <person name="Mikhailova N."/>
            <person name="Zeytun A."/>
            <person name="Detter J.C."/>
            <person name="Tapia R."/>
            <person name="Han C."/>
            <person name="Land M."/>
            <person name="Hauser L."/>
            <person name="Markowitz V."/>
            <person name="Cheng J.-F."/>
            <person name="Hugenholtz P."/>
            <person name="Woyke T."/>
            <person name="Wu D."/>
            <person name="Tindall B."/>
            <person name="Schuetze A."/>
            <person name="Brambilla E."/>
            <person name="Klenk H.-P."/>
            <person name="Eisen J.A."/>
        </authorList>
    </citation>
    <scope>NUCLEOTIDE SEQUENCE [LARGE SCALE GENOMIC DNA]</scope>
    <source>
        <strain evidence="3">DSM 16511 / JCM 12458 / E9I37-1</strain>
    </source>
</reference>
<dbReference type="AlphaFoldDB" id="E6WYY1"/>
<evidence type="ECO:0000313" key="3">
    <source>
        <dbReference type="Proteomes" id="UP000008633"/>
    </source>
</evidence>
<keyword evidence="1" id="KW-0472">Membrane</keyword>
<dbReference type="RefSeq" id="WP_013554257.1">
    <property type="nucleotide sequence ID" value="NC_014935.1"/>
</dbReference>
<protein>
    <recommendedName>
        <fullName evidence="4">YggT family protein</fullName>
    </recommendedName>
</protein>
<gene>
    <name evidence="2" type="ordered locus">Nitsa_1316</name>
</gene>
<dbReference type="HOGENOM" id="CLU_136788_1_0_7"/>
<dbReference type="GO" id="GO:0016020">
    <property type="term" value="C:membrane"/>
    <property type="evidence" value="ECO:0007669"/>
    <property type="project" value="InterPro"/>
</dbReference>
<proteinExistence type="predicted"/>
<dbReference type="eggNOG" id="COG0762">
    <property type="taxonomic scope" value="Bacteria"/>
</dbReference>
<dbReference type="EMBL" id="CP002452">
    <property type="protein sequence ID" value="ADV46567.1"/>
    <property type="molecule type" value="Genomic_DNA"/>
</dbReference>
<dbReference type="KEGG" id="nsa:Nitsa_1316"/>
<feature type="transmembrane region" description="Helical" evidence="1">
    <location>
        <begin position="73"/>
        <end position="94"/>
    </location>
</feature>
<feature type="transmembrane region" description="Helical" evidence="1">
    <location>
        <begin position="7"/>
        <end position="32"/>
    </location>
</feature>
<keyword evidence="1" id="KW-0812">Transmembrane</keyword>
<keyword evidence="3" id="KW-1185">Reference proteome</keyword>
<reference evidence="2 3" key="1">
    <citation type="journal article" date="2011" name="Stand. Genomic Sci.">
        <title>Complete genome sequence of Nitratifractor salsuginis type strain (E9I37-1).</title>
        <authorList>
            <person name="Anderson I."/>
            <person name="Sikorski J."/>
            <person name="Zeytun A."/>
            <person name="Nolan M."/>
            <person name="Lapidus A."/>
            <person name="Lucas S."/>
            <person name="Hammon N."/>
            <person name="Deshpande S."/>
            <person name="Cheng J.F."/>
            <person name="Tapia R."/>
            <person name="Han C."/>
            <person name="Goodwin L."/>
            <person name="Pitluck S."/>
            <person name="Liolios K."/>
            <person name="Pagani I."/>
            <person name="Ivanova N."/>
            <person name="Huntemann M."/>
            <person name="Mavromatis K."/>
            <person name="Ovchinikova G."/>
            <person name="Pati A."/>
            <person name="Chen A."/>
            <person name="Palaniappan K."/>
            <person name="Land M."/>
            <person name="Hauser L."/>
            <person name="Brambilla E.M."/>
            <person name="Ngatchou-Djao O.D."/>
            <person name="Rohde M."/>
            <person name="Tindall B.J."/>
            <person name="Goker M."/>
            <person name="Detter J.C."/>
            <person name="Woyke T."/>
            <person name="Bristow J."/>
            <person name="Eisen J.A."/>
            <person name="Markowitz V."/>
            <person name="Hugenholtz P."/>
            <person name="Klenk H.P."/>
            <person name="Kyrpides N.C."/>
        </authorList>
    </citation>
    <scope>NUCLEOTIDE SEQUENCE [LARGE SCALE GENOMIC DNA]</scope>
    <source>
        <strain evidence="3">DSM 16511 / JCM 12458 / E9I37-1</strain>
    </source>
</reference>